<keyword evidence="2" id="KW-1185">Reference proteome</keyword>
<evidence type="ECO:0000313" key="2">
    <source>
        <dbReference type="Proteomes" id="UP001169006"/>
    </source>
</evidence>
<comment type="caution">
    <text evidence="1">The sequence shown here is derived from an EMBL/GenBank/DDBJ whole genome shotgun (WGS) entry which is preliminary data.</text>
</comment>
<name>A0ABT8SSE4_9HYPH</name>
<protein>
    <submittedName>
        <fullName evidence="1">DUF1217 domain-containing protein</fullName>
    </submittedName>
</protein>
<gene>
    <name evidence="1" type="ORF">Q2T52_03925</name>
</gene>
<dbReference type="Gene3D" id="1.10.3700.10">
    <property type="entry name" value="AGR C 984p-like"/>
    <property type="match status" value="3"/>
</dbReference>
<dbReference type="EMBL" id="JAUKWQ010000001">
    <property type="protein sequence ID" value="MDO1581236.1"/>
    <property type="molecule type" value="Genomic_DNA"/>
</dbReference>
<accession>A0ABT8SSE4</accession>
<sequence length="765" mass="84063">MVSTYLSYNMVTRDLQTSLKRVANDSQVAANRKYYEENIGKVKTVDDFMGDYRLYSYAMKAYGLEDMTYAKAFMQKVLESDLSDQNSFANKLTDSRYRDFAQAFNFKESGATAQTSVQTDTMLGLYTQTMADQGDAVTTDSKYFSSMMDQIGNVNDLLNDDRLRQYLFKSYGIDDNYYSRDLITGVLSSDTSDPNSYINKTLGPQKDAVNAQLQDAQTRYNAATNATDQANINAEIQLYSGQLASLQKYYDMADAFQFNADGSVPAGGAQTAAQKVTINDLYLSKQDRLSTATALNETAYFKQQMSKVTGIGAIFADDRLYSYIKTAFNQGPGVTSDMIASILKSDLSDPNSYANVNGKADPNILAMAKAFNFRTDGTVDAGQAVTDAQLDTISNGYYSFYNDNQDAADDKAAQLYKTALADVKSVDTFLSTANVRDFALKAIGVDPTTVSNFELRKILTSDLSDKNSYVNTLGDDRYVTLVKAFNFNSSGDVSTPLTAQSTGVITAIGSDYTIQKTRFLTGTDLDKAKSDASTEVGYYSEQMQKIQNVTDFVNDDRLVNVLLTSYGIDPKSVTKDFLKQVFTSDLNSSSSFANQQTNSVWAEMRGSLNFDASGNLSKADSVGIQTKGKLLETENKYNRQSLEEIQGEANNGVRLALYFERMSKTITSAYDILADGALAEFFRVTFQLPDSIGSLNVDKQAELVQKYMPMEDMKDPDKVKKLINKFTALYDMQNSSASSSALSILNGSAGSSGISSDTLAALNAR</sequence>
<dbReference type="RefSeq" id="WP_302075357.1">
    <property type="nucleotide sequence ID" value="NZ_JAUKWQ010000001.1"/>
</dbReference>
<dbReference type="Pfam" id="PF06748">
    <property type="entry name" value="DUF1217"/>
    <property type="match status" value="3"/>
</dbReference>
<evidence type="ECO:0000313" key="1">
    <source>
        <dbReference type="EMBL" id="MDO1581236.1"/>
    </source>
</evidence>
<proteinExistence type="predicted"/>
<organism evidence="1 2">
    <name type="scientific">Rhizobium oryzicola</name>
    <dbReference type="NCBI Taxonomy" id="1232668"/>
    <lineage>
        <taxon>Bacteria</taxon>
        <taxon>Pseudomonadati</taxon>
        <taxon>Pseudomonadota</taxon>
        <taxon>Alphaproteobacteria</taxon>
        <taxon>Hyphomicrobiales</taxon>
        <taxon>Rhizobiaceae</taxon>
        <taxon>Rhizobium/Agrobacterium group</taxon>
        <taxon>Rhizobium</taxon>
    </lineage>
</organism>
<reference evidence="1" key="1">
    <citation type="journal article" date="2015" name="Int. J. Syst. Evol. Microbiol.">
        <title>Rhizobium oryzicola sp. nov., potential plant-growth-promoting endophytic bacteria isolated from rice roots.</title>
        <authorList>
            <person name="Zhang X.X."/>
            <person name="Gao J.S."/>
            <person name="Cao Y.H."/>
            <person name="Sheirdil R.A."/>
            <person name="Wang X.C."/>
            <person name="Zhang L."/>
        </authorList>
    </citation>
    <scope>NUCLEOTIDE SEQUENCE</scope>
    <source>
        <strain evidence="1">05753</strain>
    </source>
</reference>
<dbReference type="InterPro" id="IPR023157">
    <property type="entry name" value="AGR-C-984p-like_sf"/>
</dbReference>
<dbReference type="InterPro" id="IPR010626">
    <property type="entry name" value="DUF1217"/>
</dbReference>
<dbReference type="SUPFAM" id="SSF158837">
    <property type="entry name" value="AGR C 984p-like"/>
    <property type="match status" value="5"/>
</dbReference>
<dbReference type="Proteomes" id="UP001169006">
    <property type="component" value="Unassembled WGS sequence"/>
</dbReference>
<reference evidence="1" key="2">
    <citation type="submission" date="2023-07" db="EMBL/GenBank/DDBJ databases">
        <authorList>
            <person name="Sun H."/>
        </authorList>
    </citation>
    <scope>NUCLEOTIDE SEQUENCE</scope>
    <source>
        <strain evidence="1">05753</strain>
    </source>
</reference>